<dbReference type="EMBL" id="QLMD01000007">
    <property type="protein sequence ID" value="RAJ96925.1"/>
    <property type="molecule type" value="Genomic_DNA"/>
</dbReference>
<protein>
    <recommendedName>
        <fullName evidence="4">Photosynthesis system II assembly factor YCF48-like protein</fullName>
    </recommendedName>
</protein>
<accession>A0A327WV71</accession>
<dbReference type="SUPFAM" id="SSF110296">
    <property type="entry name" value="Oligoxyloglucan reducing end-specific cellobiohydrolase"/>
    <property type="match status" value="1"/>
</dbReference>
<name>A0A327WV71_9GAMM</name>
<proteinExistence type="predicted"/>
<dbReference type="InterPro" id="IPR015943">
    <property type="entry name" value="WD40/YVTN_repeat-like_dom_sf"/>
</dbReference>
<evidence type="ECO:0000256" key="1">
    <source>
        <dbReference type="SAM" id="SignalP"/>
    </source>
</evidence>
<evidence type="ECO:0000313" key="2">
    <source>
        <dbReference type="EMBL" id="RAJ96925.1"/>
    </source>
</evidence>
<dbReference type="RefSeq" id="WP_126818993.1">
    <property type="nucleotide sequence ID" value="NZ_PIPK01000007.1"/>
</dbReference>
<dbReference type="AlphaFoldDB" id="A0A327WV71"/>
<dbReference type="Proteomes" id="UP000249203">
    <property type="component" value="Unassembled WGS sequence"/>
</dbReference>
<dbReference type="OrthoDB" id="9813892at2"/>
<evidence type="ECO:0000313" key="3">
    <source>
        <dbReference type="Proteomes" id="UP000249203"/>
    </source>
</evidence>
<comment type="caution">
    <text evidence="2">The sequence shown here is derived from an EMBL/GenBank/DDBJ whole genome shotgun (WGS) entry which is preliminary data.</text>
</comment>
<gene>
    <name evidence="2" type="ORF">B0I24_107140</name>
</gene>
<evidence type="ECO:0008006" key="4">
    <source>
        <dbReference type="Google" id="ProtNLM"/>
    </source>
</evidence>
<organism evidence="2 3">
    <name type="scientific">Aliidiomarina maris</name>
    <dbReference type="NCBI Taxonomy" id="531312"/>
    <lineage>
        <taxon>Bacteria</taxon>
        <taxon>Pseudomonadati</taxon>
        <taxon>Pseudomonadota</taxon>
        <taxon>Gammaproteobacteria</taxon>
        <taxon>Alteromonadales</taxon>
        <taxon>Idiomarinaceae</taxon>
        <taxon>Aliidiomarina</taxon>
    </lineage>
</organism>
<feature type="chain" id="PRO_5016357567" description="Photosynthesis system II assembly factor YCF48-like protein" evidence="1">
    <location>
        <begin position="26"/>
        <end position="337"/>
    </location>
</feature>
<sequence>MSHPLQIICSTVALFPLTVCAYASATPVELPSTSTDVQWSALSASDQQIIWLGSSHGHIARSEDGGANWSVSQPTGSNPLPISQIKAIDDRQAFALTQGRGTDSRLYHTRNGGFSWNRVYRANGSETLRCFDLIPDAEAWVLGDGHNDSWHVVRSTNGRRWLASRSGFDQSLQPGEGAFSESASCVHYANDTWAMGSAYGESARLMLKSTNALRFNVHSTPIRGQRPAITAVYPLSNREILFTGGDLEDENASAVIWRWHNREAEASEVQGLSGVLTNLQVHGDYIVVANQSGVAWRQSQGEEWQLLDTATQQLSCVAGNTCFSLSPESLYRFVLND</sequence>
<reference evidence="2 3" key="1">
    <citation type="submission" date="2018-06" db="EMBL/GenBank/DDBJ databases">
        <title>Genomic Encyclopedia of Type Strains, Phase III (KMG-III): the genomes of soil and plant-associated and newly described type strains.</title>
        <authorList>
            <person name="Whitman W."/>
        </authorList>
    </citation>
    <scope>NUCLEOTIDE SEQUENCE [LARGE SCALE GENOMIC DNA]</scope>
    <source>
        <strain evidence="2 3">CGMCC 1.15366</strain>
    </source>
</reference>
<dbReference type="Gene3D" id="2.130.10.10">
    <property type="entry name" value="YVTN repeat-like/Quinoprotein amine dehydrogenase"/>
    <property type="match status" value="1"/>
</dbReference>
<feature type="signal peptide" evidence="1">
    <location>
        <begin position="1"/>
        <end position="25"/>
    </location>
</feature>
<keyword evidence="1" id="KW-0732">Signal</keyword>